<gene>
    <name evidence="1" type="ORF">IQ266_04040</name>
</gene>
<name>A0A928VJS6_9CYAN</name>
<evidence type="ECO:0000313" key="1">
    <source>
        <dbReference type="EMBL" id="MBE9028932.1"/>
    </source>
</evidence>
<keyword evidence="2" id="KW-1185">Reference proteome</keyword>
<comment type="caution">
    <text evidence="1">The sequence shown here is derived from an EMBL/GenBank/DDBJ whole genome shotgun (WGS) entry which is preliminary data.</text>
</comment>
<dbReference type="RefSeq" id="WP_264323755.1">
    <property type="nucleotide sequence ID" value="NZ_JADEXQ010000009.1"/>
</dbReference>
<dbReference type="EMBL" id="JADEXQ010000009">
    <property type="protein sequence ID" value="MBE9028932.1"/>
    <property type="molecule type" value="Genomic_DNA"/>
</dbReference>
<organism evidence="1 2">
    <name type="scientific">Romeriopsis navalis LEGE 11480</name>
    <dbReference type="NCBI Taxonomy" id="2777977"/>
    <lineage>
        <taxon>Bacteria</taxon>
        <taxon>Bacillati</taxon>
        <taxon>Cyanobacteriota</taxon>
        <taxon>Cyanophyceae</taxon>
        <taxon>Leptolyngbyales</taxon>
        <taxon>Leptolyngbyaceae</taxon>
        <taxon>Romeriopsis</taxon>
        <taxon>Romeriopsis navalis</taxon>
    </lineage>
</organism>
<dbReference type="Proteomes" id="UP000625316">
    <property type="component" value="Unassembled WGS sequence"/>
</dbReference>
<evidence type="ECO:0000313" key="2">
    <source>
        <dbReference type="Proteomes" id="UP000625316"/>
    </source>
</evidence>
<protein>
    <submittedName>
        <fullName evidence="1">Uncharacterized protein</fullName>
    </submittedName>
</protein>
<proteinExistence type="predicted"/>
<sequence>MDCQTARQVYLTDTHVKNIRSRFPNAFAFLAQQAQAFLDRQPDRFDQAVKQIVGETRFPYRVVHQDEKTQLSQDISELLGDITSRLLVERHFSEKLGHTIFFSTVCCDGHITTDRALTLEEVLPIQCAAVTLQ</sequence>
<accession>A0A928VJS6</accession>
<reference evidence="1" key="1">
    <citation type="submission" date="2020-10" db="EMBL/GenBank/DDBJ databases">
        <authorList>
            <person name="Castelo-Branco R."/>
            <person name="Eusebio N."/>
            <person name="Adriana R."/>
            <person name="Vieira A."/>
            <person name="Brugerolle De Fraissinette N."/>
            <person name="Rezende De Castro R."/>
            <person name="Schneider M.P."/>
            <person name="Vasconcelos V."/>
            <person name="Leao P.N."/>
        </authorList>
    </citation>
    <scope>NUCLEOTIDE SEQUENCE</scope>
    <source>
        <strain evidence="1">LEGE 11480</strain>
    </source>
</reference>
<dbReference type="AlphaFoldDB" id="A0A928VJS6"/>